<dbReference type="InterPro" id="IPR001466">
    <property type="entry name" value="Beta-lactam-related"/>
</dbReference>
<dbReference type="SUPFAM" id="SSF56601">
    <property type="entry name" value="beta-lactamase/transpeptidase-like"/>
    <property type="match status" value="1"/>
</dbReference>
<evidence type="ECO:0000259" key="5">
    <source>
        <dbReference type="Pfam" id="PF00144"/>
    </source>
</evidence>
<reference evidence="7" key="1">
    <citation type="journal article" date="2019" name="Int. J. Syst. Evol. Microbiol.">
        <title>The Global Catalogue of Microorganisms (GCM) 10K type strain sequencing project: providing services to taxonomists for standard genome sequencing and annotation.</title>
        <authorList>
            <consortium name="The Broad Institute Genomics Platform"/>
            <consortium name="The Broad Institute Genome Sequencing Center for Infectious Disease"/>
            <person name="Wu L."/>
            <person name="Ma J."/>
        </authorList>
    </citation>
    <scope>NUCLEOTIDE SEQUENCE [LARGE SCALE GENOMIC DNA]</scope>
    <source>
        <strain evidence="7">KCTC 23299</strain>
    </source>
</reference>
<dbReference type="GO" id="GO:0016787">
    <property type="term" value="F:hydrolase activity"/>
    <property type="evidence" value="ECO:0007669"/>
    <property type="project" value="UniProtKB-KW"/>
</dbReference>
<gene>
    <name evidence="6" type="ORF">ACFS6H_05915</name>
</gene>
<evidence type="ECO:0000313" key="7">
    <source>
        <dbReference type="Proteomes" id="UP001597511"/>
    </source>
</evidence>
<proteinExistence type="predicted"/>
<organism evidence="6 7">
    <name type="scientific">Terrimonas rubra</name>
    <dbReference type="NCBI Taxonomy" id="1035890"/>
    <lineage>
        <taxon>Bacteria</taxon>
        <taxon>Pseudomonadati</taxon>
        <taxon>Bacteroidota</taxon>
        <taxon>Chitinophagia</taxon>
        <taxon>Chitinophagales</taxon>
        <taxon>Chitinophagaceae</taxon>
        <taxon>Terrimonas</taxon>
    </lineage>
</organism>
<dbReference type="SUPFAM" id="SSF48452">
    <property type="entry name" value="TPR-like"/>
    <property type="match status" value="1"/>
</dbReference>
<comment type="subcellular location">
    <subcellularLocation>
        <location evidence="1">Membrane</location>
    </subcellularLocation>
</comment>
<dbReference type="Proteomes" id="UP001597511">
    <property type="component" value="Unassembled WGS sequence"/>
</dbReference>
<evidence type="ECO:0000256" key="1">
    <source>
        <dbReference type="ARBA" id="ARBA00004370"/>
    </source>
</evidence>
<comment type="caution">
    <text evidence="6">The sequence shown here is derived from an EMBL/GenBank/DDBJ whole genome shotgun (WGS) entry which is preliminary data.</text>
</comment>
<dbReference type="InterPro" id="IPR019734">
    <property type="entry name" value="TPR_rpt"/>
</dbReference>
<keyword evidence="7" id="KW-1185">Reference proteome</keyword>
<dbReference type="InterPro" id="IPR050491">
    <property type="entry name" value="AmpC-like"/>
</dbReference>
<dbReference type="PROSITE" id="PS50005">
    <property type="entry name" value="TPR"/>
    <property type="match status" value="1"/>
</dbReference>
<evidence type="ECO:0000256" key="3">
    <source>
        <dbReference type="PROSITE-ProRule" id="PRU00339"/>
    </source>
</evidence>
<dbReference type="PROSITE" id="PS50293">
    <property type="entry name" value="TPR_REGION"/>
    <property type="match status" value="1"/>
</dbReference>
<dbReference type="RefSeq" id="WP_386096240.1">
    <property type="nucleotide sequence ID" value="NZ_JBHUOZ010000001.1"/>
</dbReference>
<feature type="repeat" description="TPR" evidence="3">
    <location>
        <begin position="458"/>
        <end position="491"/>
    </location>
</feature>
<keyword evidence="6" id="KW-0378">Hydrolase</keyword>
<keyword evidence="3" id="KW-0802">TPR repeat</keyword>
<dbReference type="InterPro" id="IPR011990">
    <property type="entry name" value="TPR-like_helical_dom_sf"/>
</dbReference>
<dbReference type="Gene3D" id="3.40.710.10">
    <property type="entry name" value="DD-peptidase/beta-lactamase superfamily"/>
    <property type="match status" value="1"/>
</dbReference>
<feature type="chain" id="PRO_5045969603" evidence="4">
    <location>
        <begin position="24"/>
        <end position="504"/>
    </location>
</feature>
<dbReference type="Gene3D" id="1.25.40.10">
    <property type="entry name" value="Tetratricopeptide repeat domain"/>
    <property type="match status" value="1"/>
</dbReference>
<accession>A0ABW6A1S8</accession>
<dbReference type="PANTHER" id="PTHR46825:SF11">
    <property type="entry name" value="PENICILLIN-BINDING PROTEIN 4"/>
    <property type="match status" value="1"/>
</dbReference>
<name>A0ABW6A1S8_9BACT</name>
<keyword evidence="2" id="KW-0472">Membrane</keyword>
<dbReference type="InterPro" id="IPR012338">
    <property type="entry name" value="Beta-lactam/transpept-like"/>
</dbReference>
<feature type="signal peptide" evidence="4">
    <location>
        <begin position="1"/>
        <end position="23"/>
    </location>
</feature>
<keyword evidence="4" id="KW-0732">Signal</keyword>
<feature type="domain" description="Beta-lactamase-related" evidence="5">
    <location>
        <begin position="29"/>
        <end position="360"/>
    </location>
</feature>
<sequence>MKKIVPISLLSLFSLTLTGQSSAVRLDSLFQSLEKYGQFNGNVLVSGKGSVIYEKSFGYAAFSDKKPITPASRFSIGSVAKVFTSVAILQLKEKRKLDLNDPVVKYITAFPYSGITIRHLLTHTSGLPDYELYGKLVDENPQQIFTNNDILPALEKWTKPLYFLPGEKWQYANTNYSLLAMIVEKVSRTRFSSYVSKFIFQPAKMSSSYFLTDKPIGSADPDLVVNHQYPALFDSLPVDVTAIAKLRWRTYNLNGFTGQGNVVTTARDLQNFDQALHTGKLLKNVTLAEAFLPATLNNGEVVNADIGIGKMSYGLGWFIFADTTAGKIVGHGGGVPGAVSIFLRNISKNQLVVVLDNRFSDGIYRTGVNAMKVLNDKVLTIRKKSLAPEYGIALINKGPAVAFARLVQLKSDSLHYYVDEEQLNLLGYQLLYESKLKNAQQLSLEVFKVNMLLFPYSYNVYDSYGEALLKSGHKEEAILMYRKALEINPGNKESKEALEKILAN</sequence>
<dbReference type="PANTHER" id="PTHR46825">
    <property type="entry name" value="D-ALANYL-D-ALANINE-CARBOXYPEPTIDASE/ENDOPEPTIDASE AMPH"/>
    <property type="match status" value="1"/>
</dbReference>
<evidence type="ECO:0000256" key="2">
    <source>
        <dbReference type="ARBA" id="ARBA00023136"/>
    </source>
</evidence>
<evidence type="ECO:0000256" key="4">
    <source>
        <dbReference type="SAM" id="SignalP"/>
    </source>
</evidence>
<protein>
    <submittedName>
        <fullName evidence="6">Serine hydrolase</fullName>
    </submittedName>
</protein>
<dbReference type="Pfam" id="PF00144">
    <property type="entry name" value="Beta-lactamase"/>
    <property type="match status" value="1"/>
</dbReference>
<dbReference type="EMBL" id="JBHUOZ010000001">
    <property type="protein sequence ID" value="MFD2919243.1"/>
    <property type="molecule type" value="Genomic_DNA"/>
</dbReference>
<evidence type="ECO:0000313" key="6">
    <source>
        <dbReference type="EMBL" id="MFD2919243.1"/>
    </source>
</evidence>